<protein>
    <submittedName>
        <fullName evidence="3">PhzF family phenazine biosynthesis protein</fullName>
    </submittedName>
</protein>
<comment type="similarity">
    <text evidence="1">Belongs to the PhzF family.</text>
</comment>
<reference evidence="4" key="1">
    <citation type="journal article" date="2019" name="Int. J. Syst. Evol. Microbiol.">
        <title>The Global Catalogue of Microorganisms (GCM) 10K type strain sequencing project: providing services to taxonomists for standard genome sequencing and annotation.</title>
        <authorList>
            <consortium name="The Broad Institute Genomics Platform"/>
            <consortium name="The Broad Institute Genome Sequencing Center for Infectious Disease"/>
            <person name="Wu L."/>
            <person name="Ma J."/>
        </authorList>
    </citation>
    <scope>NUCLEOTIDE SEQUENCE [LARGE SCALE GENOMIC DNA]</scope>
    <source>
        <strain evidence="4">CGMCC 1.13718</strain>
    </source>
</reference>
<evidence type="ECO:0000313" key="3">
    <source>
        <dbReference type="EMBL" id="MFC6633275.1"/>
    </source>
</evidence>
<dbReference type="RefSeq" id="WP_193189252.1">
    <property type="nucleotide sequence ID" value="NZ_JACZFR010000005.1"/>
</dbReference>
<dbReference type="Gene3D" id="3.10.310.10">
    <property type="entry name" value="Diaminopimelate Epimerase, Chain A, domain 1"/>
    <property type="match status" value="2"/>
</dbReference>
<keyword evidence="2" id="KW-0413">Isomerase</keyword>
<evidence type="ECO:0000256" key="1">
    <source>
        <dbReference type="ARBA" id="ARBA00008270"/>
    </source>
</evidence>
<dbReference type="Proteomes" id="UP001596425">
    <property type="component" value="Unassembled WGS sequence"/>
</dbReference>
<dbReference type="NCBIfam" id="TIGR00654">
    <property type="entry name" value="PhzF_family"/>
    <property type="match status" value="1"/>
</dbReference>
<name>A0ABW1YKQ0_9GAMM</name>
<dbReference type="Pfam" id="PF02567">
    <property type="entry name" value="PhzC-PhzF"/>
    <property type="match status" value="1"/>
</dbReference>
<dbReference type="SUPFAM" id="SSF54506">
    <property type="entry name" value="Diaminopimelate epimerase-like"/>
    <property type="match status" value="1"/>
</dbReference>
<organism evidence="3 4">
    <name type="scientific">Microbulbifer taiwanensis</name>
    <dbReference type="NCBI Taxonomy" id="986746"/>
    <lineage>
        <taxon>Bacteria</taxon>
        <taxon>Pseudomonadati</taxon>
        <taxon>Pseudomonadota</taxon>
        <taxon>Gammaproteobacteria</taxon>
        <taxon>Cellvibrionales</taxon>
        <taxon>Microbulbiferaceae</taxon>
        <taxon>Microbulbifer</taxon>
    </lineage>
</organism>
<dbReference type="InterPro" id="IPR003719">
    <property type="entry name" value="Phenazine_PhzF-like"/>
</dbReference>
<sequence length="265" mass="28644">MQLPIYQADAFTSKLFGGNPAALVPLQQWLADELLQSIAAENNLAETAFTVPAADGYELRWFTPAAEVPLCGHATLASAHLLWTELGCQAEVIRFFTRSGELRVYCAGELIEMDFPAQPPAEIPLVPELVAALGAKPLRTLAREGNSDMMIAEFADAAQVAELQPDMHAVAALPHRGLICTAAGDGFGCDFVSRFFAPAIGIDEDPVTGSAHTLLVPFWAERLDRTRLSARQISARGGELECELVGERVLIRGRAVTYLRGQITL</sequence>
<comment type="caution">
    <text evidence="3">The sequence shown here is derived from an EMBL/GenBank/DDBJ whole genome shotgun (WGS) entry which is preliminary data.</text>
</comment>
<evidence type="ECO:0000256" key="2">
    <source>
        <dbReference type="ARBA" id="ARBA00023235"/>
    </source>
</evidence>
<gene>
    <name evidence="3" type="ORF">ACFQBM_08290</name>
</gene>
<keyword evidence="4" id="KW-1185">Reference proteome</keyword>
<dbReference type="EMBL" id="JBHSVR010000001">
    <property type="protein sequence ID" value="MFC6633275.1"/>
    <property type="molecule type" value="Genomic_DNA"/>
</dbReference>
<proteinExistence type="inferred from homology"/>
<dbReference type="PANTHER" id="PTHR13774:SF17">
    <property type="entry name" value="PHENAZINE BIOSYNTHESIS-LIKE DOMAIN-CONTAINING PROTEIN"/>
    <property type="match status" value="1"/>
</dbReference>
<dbReference type="PANTHER" id="PTHR13774">
    <property type="entry name" value="PHENAZINE BIOSYNTHESIS PROTEIN"/>
    <property type="match status" value="1"/>
</dbReference>
<dbReference type="PIRSF" id="PIRSF016184">
    <property type="entry name" value="PhzC_PhzF"/>
    <property type="match status" value="1"/>
</dbReference>
<evidence type="ECO:0000313" key="4">
    <source>
        <dbReference type="Proteomes" id="UP001596425"/>
    </source>
</evidence>
<accession>A0ABW1YKQ0</accession>